<reference evidence="2 3" key="1">
    <citation type="journal article" date="2015" name="Plant Cell">
        <title>Oil accumulation by the oleaginous diatom Fistulifera solaris as revealed by the genome and transcriptome.</title>
        <authorList>
            <person name="Tanaka T."/>
            <person name="Maeda Y."/>
            <person name="Veluchamy A."/>
            <person name="Tanaka M."/>
            <person name="Abida H."/>
            <person name="Marechal E."/>
            <person name="Bowler C."/>
            <person name="Muto M."/>
            <person name="Sunaga Y."/>
            <person name="Tanaka M."/>
            <person name="Yoshino T."/>
            <person name="Taniguchi T."/>
            <person name="Fukuda Y."/>
            <person name="Nemoto M."/>
            <person name="Matsumoto M."/>
            <person name="Wong P.S."/>
            <person name="Aburatani S."/>
            <person name="Fujibuchi W."/>
        </authorList>
    </citation>
    <scope>NUCLEOTIDE SEQUENCE [LARGE SCALE GENOMIC DNA]</scope>
    <source>
        <strain evidence="2 3">JPCC DA0580</strain>
    </source>
</reference>
<dbReference type="Gene3D" id="1.20.120.520">
    <property type="entry name" value="nmb1532 protein domain like"/>
    <property type="match status" value="1"/>
</dbReference>
<proteinExistence type="predicted"/>
<evidence type="ECO:0000313" key="3">
    <source>
        <dbReference type="Proteomes" id="UP000198406"/>
    </source>
</evidence>
<evidence type="ECO:0000256" key="1">
    <source>
        <dbReference type="SAM" id="SignalP"/>
    </source>
</evidence>
<evidence type="ECO:0000313" key="2">
    <source>
        <dbReference type="EMBL" id="GAX15914.1"/>
    </source>
</evidence>
<dbReference type="Proteomes" id="UP000198406">
    <property type="component" value="Unassembled WGS sequence"/>
</dbReference>
<dbReference type="InParanoid" id="A0A1Z5JPI3"/>
<organism evidence="2 3">
    <name type="scientific">Fistulifera solaris</name>
    <name type="common">Oleaginous diatom</name>
    <dbReference type="NCBI Taxonomy" id="1519565"/>
    <lineage>
        <taxon>Eukaryota</taxon>
        <taxon>Sar</taxon>
        <taxon>Stramenopiles</taxon>
        <taxon>Ochrophyta</taxon>
        <taxon>Bacillariophyta</taxon>
        <taxon>Bacillariophyceae</taxon>
        <taxon>Bacillariophycidae</taxon>
        <taxon>Naviculales</taxon>
        <taxon>Naviculaceae</taxon>
        <taxon>Fistulifera</taxon>
    </lineage>
</organism>
<dbReference type="OrthoDB" id="197846at2759"/>
<dbReference type="AlphaFoldDB" id="A0A1Z5JPI3"/>
<dbReference type="EMBL" id="BDSP01000099">
    <property type="protein sequence ID" value="GAX15914.1"/>
    <property type="molecule type" value="Genomic_DNA"/>
</dbReference>
<sequence>MKCTTQLGRLWLCFQVLMGLVTSRGFSLFARNTAASSKTEWNSHSCLSRAEAYEQLETFLQETDASATFQIQGWRWHTMSLARQAERLQQLALRRPHDTALIQRAVNHVVGFNMKALHQIETDLFFPWVRKQISAKNPVVGSAIHVILEELEELRQSVQILGSQMNQDATLVASSSDPAVLSIAECSAQVAQQTRSMLHLENTYLVPTIARLIPETDQKSFNNQVIRNLGIWDSRLHLVGMYEAISGDPVEMKLFEQIIPSLARKMIPRWKRLLYEPVAGDW</sequence>
<name>A0A1Z5JPI3_FISSO</name>
<keyword evidence="1" id="KW-0732">Signal</keyword>
<comment type="caution">
    <text evidence="2">The sequence shown here is derived from an EMBL/GenBank/DDBJ whole genome shotgun (WGS) entry which is preliminary data.</text>
</comment>
<feature type="signal peptide" evidence="1">
    <location>
        <begin position="1"/>
        <end position="23"/>
    </location>
</feature>
<feature type="chain" id="PRO_5012216126" evidence="1">
    <location>
        <begin position="24"/>
        <end position="282"/>
    </location>
</feature>
<keyword evidence="3" id="KW-1185">Reference proteome</keyword>
<gene>
    <name evidence="2" type="ORF">FisN_UnNu065</name>
</gene>
<protein>
    <submittedName>
        <fullName evidence="2">Uncharacterized protein</fullName>
    </submittedName>
</protein>
<accession>A0A1Z5JPI3</accession>